<dbReference type="EMBL" id="BAAAGG010000005">
    <property type="protein sequence ID" value="GAA0757749.1"/>
    <property type="molecule type" value="Genomic_DNA"/>
</dbReference>
<comment type="caution">
    <text evidence="1">The sequence shown here is derived from an EMBL/GenBank/DDBJ whole genome shotgun (WGS) entry which is preliminary data.</text>
</comment>
<evidence type="ECO:0000313" key="1">
    <source>
        <dbReference type="EMBL" id="GAA0757749.1"/>
    </source>
</evidence>
<name>A0ABN1K7Z2_9FLAO</name>
<reference evidence="1 2" key="1">
    <citation type="journal article" date="2019" name="Int. J. Syst. Evol. Microbiol.">
        <title>The Global Catalogue of Microorganisms (GCM) 10K type strain sequencing project: providing services to taxonomists for standard genome sequencing and annotation.</title>
        <authorList>
            <consortium name="The Broad Institute Genomics Platform"/>
            <consortium name="The Broad Institute Genome Sequencing Center for Infectious Disease"/>
            <person name="Wu L."/>
            <person name="Ma J."/>
        </authorList>
    </citation>
    <scope>NUCLEOTIDE SEQUENCE [LARGE SCALE GENOMIC DNA]</scope>
    <source>
        <strain evidence="1 2">JCM 16231</strain>
    </source>
</reference>
<protein>
    <recommendedName>
        <fullName evidence="3">TonB-dependent receptor-like beta-barrel domain-containing protein</fullName>
    </recommendedName>
</protein>
<accession>A0ABN1K7Z2</accession>
<proteinExistence type="predicted"/>
<organism evidence="1 2">
    <name type="scientific">Psychroflexus lacisalsi</name>
    <dbReference type="NCBI Taxonomy" id="503928"/>
    <lineage>
        <taxon>Bacteria</taxon>
        <taxon>Pseudomonadati</taxon>
        <taxon>Bacteroidota</taxon>
        <taxon>Flavobacteriia</taxon>
        <taxon>Flavobacteriales</taxon>
        <taxon>Flavobacteriaceae</taxon>
        <taxon>Psychroflexus</taxon>
    </lineage>
</organism>
<sequence>MNLRLGARLDQTKGLTFFVISALDEEFIIDAGNTKYTFGFPTFMARPPRFFGAQFSIRF</sequence>
<evidence type="ECO:0000313" key="2">
    <source>
        <dbReference type="Proteomes" id="UP001500185"/>
    </source>
</evidence>
<gene>
    <name evidence="1" type="ORF">GCM10009433_14290</name>
</gene>
<keyword evidence="2" id="KW-1185">Reference proteome</keyword>
<dbReference type="Proteomes" id="UP001500185">
    <property type="component" value="Unassembled WGS sequence"/>
</dbReference>
<evidence type="ECO:0008006" key="3">
    <source>
        <dbReference type="Google" id="ProtNLM"/>
    </source>
</evidence>